<keyword evidence="1" id="KW-0812">Transmembrane</keyword>
<keyword evidence="1" id="KW-1133">Transmembrane helix</keyword>
<dbReference type="Gene3D" id="3.10.620.30">
    <property type="match status" value="1"/>
</dbReference>
<keyword evidence="1" id="KW-0472">Membrane</keyword>
<dbReference type="RefSeq" id="WP_133339609.1">
    <property type="nucleotide sequence ID" value="NZ_JAVGVR010000001.1"/>
</dbReference>
<dbReference type="SMART" id="SM00460">
    <property type="entry name" value="TGc"/>
    <property type="match status" value="1"/>
</dbReference>
<feature type="transmembrane region" description="Helical" evidence="1">
    <location>
        <begin position="6"/>
        <end position="23"/>
    </location>
</feature>
<dbReference type="Pfam" id="PF11992">
    <property type="entry name" value="TgpA_N"/>
    <property type="match status" value="1"/>
</dbReference>
<name>A0A4V3ASZ8_9BACI</name>
<dbReference type="Pfam" id="PF13559">
    <property type="entry name" value="DUF4129"/>
    <property type="match status" value="1"/>
</dbReference>
<dbReference type="InterPro" id="IPR038765">
    <property type="entry name" value="Papain-like_cys_pep_sf"/>
</dbReference>
<dbReference type="SUPFAM" id="SSF54001">
    <property type="entry name" value="Cysteine proteinases"/>
    <property type="match status" value="1"/>
</dbReference>
<evidence type="ECO:0000313" key="6">
    <source>
        <dbReference type="Proteomes" id="UP001178888"/>
    </source>
</evidence>
<evidence type="ECO:0000259" key="2">
    <source>
        <dbReference type="SMART" id="SM00460"/>
    </source>
</evidence>
<dbReference type="PANTHER" id="PTHR42736">
    <property type="entry name" value="PROTEIN-GLUTAMINE GAMMA-GLUTAMYLTRANSFERASE"/>
    <property type="match status" value="1"/>
</dbReference>
<dbReference type="InterPro" id="IPR052901">
    <property type="entry name" value="Bact_TGase-like"/>
</dbReference>
<feature type="transmembrane region" description="Helical" evidence="1">
    <location>
        <begin position="198"/>
        <end position="216"/>
    </location>
</feature>
<dbReference type="Proteomes" id="UP001178888">
    <property type="component" value="Unassembled WGS sequence"/>
</dbReference>
<sequence>MKNRDISTLLLYALGFFLLWEWLRPIEQLTDTSHIWIFIVFLLLSIVMSFYRIKWILSFLIKVFYVFFSINRLYYQEGFLHLGWLTAFLADLKNNTAFLFARNWNNLSDEFRSFLFFILLWLMVYLLHYWLLKRQRIFIFFFMTLIYITVLDTFTPYSANTAIVRTVVVGFTIMGMLTFYRMLAKEKINKKYATPRKWMIPLAGMIAFSVLVGIAAPKAAPIWPDPVPYLKGDKKYHNDDKSGGIQRIGYGTNDAQLGGPFLGDNKTVFRIEANGKNYWKVETKDTYTGKGWVLSPGSEIIPFSEGDFVPVYPLGKTVQTEKEQARVFPVQDYQYPHVIYPAGIRKILNFYPNLGGGISFNIDTTMERIVAVTSYDKPIIPNLYTIVFDIPKYRAIELRKTKKFDPKVMDPILYKKYTQLPEELPQRVTQLAKKITSKETNWFDKAKAVEKYFSRMEYTYEQKDVAIPGMDDDYVDQFLFETKKGYCDNFSTSMAVMMRTLGIPTRWVKGYTGGEFLQYSKQDPSKQIYEITNNNAHSWVEVFLPNQGWVPFEPTKGFSNDVSISYLVGSTSSSGTLRTEVPAMKPVKKPLDEKENVKSSGNTDQKGFLKNINVFFKNHWKPLVLILLVVLGVSGILYRIRGKWYPYLLLLKFRFRKKDENIGYAYLILLKQLERYGITRKENQTLRNYARYVDSFFSTNEMTRLTSKYEQYLYHNQLPEGSWKEACELWENLIKKTIA</sequence>
<evidence type="ECO:0000313" key="4">
    <source>
        <dbReference type="EMBL" id="TDK56278.1"/>
    </source>
</evidence>
<feature type="transmembrane region" description="Helical" evidence="1">
    <location>
        <begin position="620"/>
        <end position="640"/>
    </location>
</feature>
<dbReference type="InterPro" id="IPR021878">
    <property type="entry name" value="TgpA_N"/>
</dbReference>
<dbReference type="AlphaFoldDB" id="A0A4V3ASZ8"/>
<accession>A0A4V3ASZ8</accession>
<protein>
    <submittedName>
        <fullName evidence="4">DUF4129 domain-containing protein</fullName>
    </submittedName>
    <submittedName>
        <fullName evidence="3">TransglutaminaseTgpA domain-containing protein</fullName>
    </submittedName>
</protein>
<dbReference type="PANTHER" id="PTHR42736:SF1">
    <property type="entry name" value="PROTEIN-GLUTAMINE GAMMA-GLUTAMYLTRANSFERASE"/>
    <property type="match status" value="1"/>
</dbReference>
<reference evidence="3" key="2">
    <citation type="submission" date="2023-08" db="EMBL/GenBank/DDBJ databases">
        <title>Nitrogen cycling bacteria in agricultural field soils.</title>
        <authorList>
            <person name="Jang J."/>
        </authorList>
    </citation>
    <scope>NUCLEOTIDE SEQUENCE</scope>
    <source>
        <strain evidence="3">PS3-36</strain>
    </source>
</reference>
<evidence type="ECO:0000313" key="5">
    <source>
        <dbReference type="Proteomes" id="UP000295132"/>
    </source>
</evidence>
<evidence type="ECO:0000256" key="1">
    <source>
        <dbReference type="SAM" id="Phobius"/>
    </source>
</evidence>
<evidence type="ECO:0000313" key="3">
    <source>
        <dbReference type="EMBL" id="MDQ6595572.1"/>
    </source>
</evidence>
<comment type="caution">
    <text evidence="4">The sequence shown here is derived from an EMBL/GenBank/DDBJ whole genome shotgun (WGS) entry which is preliminary data.</text>
</comment>
<reference evidence="4 5" key="1">
    <citation type="submission" date="2019-03" db="EMBL/GenBank/DDBJ databases">
        <title>Bacillus niacini sp. nov. a Nicotinate-Metabolizing Mesophile Isolated from Soil.</title>
        <authorList>
            <person name="Zhang G."/>
        </authorList>
    </citation>
    <scope>NUCLEOTIDE SEQUENCE [LARGE SCALE GENOMIC DNA]</scope>
    <source>
        <strain evidence="4 5">WN066</strain>
    </source>
</reference>
<feature type="transmembrane region" description="Helical" evidence="1">
    <location>
        <begin position="59"/>
        <end position="75"/>
    </location>
</feature>
<feature type="transmembrane region" description="Helical" evidence="1">
    <location>
        <begin position="35"/>
        <end position="53"/>
    </location>
</feature>
<dbReference type="InterPro" id="IPR025403">
    <property type="entry name" value="TgpA-like_C"/>
</dbReference>
<feature type="transmembrane region" description="Helical" evidence="1">
    <location>
        <begin position="113"/>
        <end position="131"/>
    </location>
</feature>
<proteinExistence type="predicted"/>
<feature type="transmembrane region" description="Helical" evidence="1">
    <location>
        <begin position="138"/>
        <end position="157"/>
    </location>
</feature>
<dbReference type="InterPro" id="IPR002931">
    <property type="entry name" value="Transglutaminase-like"/>
</dbReference>
<dbReference type="EMBL" id="JAVGVR010000001">
    <property type="protein sequence ID" value="MDQ6595572.1"/>
    <property type="molecule type" value="Genomic_DNA"/>
</dbReference>
<organism evidence="4 5">
    <name type="scientific">Bacillus salipaludis</name>
    <dbReference type="NCBI Taxonomy" id="2547811"/>
    <lineage>
        <taxon>Bacteria</taxon>
        <taxon>Bacillati</taxon>
        <taxon>Bacillota</taxon>
        <taxon>Bacilli</taxon>
        <taxon>Bacillales</taxon>
        <taxon>Bacillaceae</taxon>
        <taxon>Bacillus</taxon>
    </lineage>
</organism>
<gene>
    <name evidence="4" type="ORF">E2K98_26895</name>
    <name evidence="3" type="ORF">RCG21_04000</name>
</gene>
<keyword evidence="6" id="KW-1185">Reference proteome</keyword>
<dbReference type="EMBL" id="SMYO01000024">
    <property type="protein sequence ID" value="TDK56278.1"/>
    <property type="molecule type" value="Genomic_DNA"/>
</dbReference>
<feature type="domain" description="Transglutaminase-like" evidence="2">
    <location>
        <begin position="479"/>
        <end position="556"/>
    </location>
</feature>
<dbReference type="Pfam" id="PF01841">
    <property type="entry name" value="Transglut_core"/>
    <property type="match status" value="1"/>
</dbReference>
<dbReference type="Proteomes" id="UP000295132">
    <property type="component" value="Unassembled WGS sequence"/>
</dbReference>
<feature type="transmembrane region" description="Helical" evidence="1">
    <location>
        <begin position="163"/>
        <end position="183"/>
    </location>
</feature>